<dbReference type="OrthoDB" id="1751910at2759"/>
<evidence type="ECO:0000313" key="2">
    <source>
        <dbReference type="EMBL" id="VYS56160.1"/>
    </source>
</evidence>
<evidence type="ECO:0000313" key="3">
    <source>
        <dbReference type="Proteomes" id="UP000426265"/>
    </source>
</evidence>
<protein>
    <submittedName>
        <fullName evidence="2">Uncharacterized protein</fullName>
    </submittedName>
</protein>
<gene>
    <name evidence="2" type="ORF">AN1_LOCUS11614</name>
    <name evidence="1" type="ORF">C24_LOCUS11452</name>
</gene>
<accession>A0A654F4V3</accession>
<dbReference type="AlphaFoldDB" id="A0A654F4V3"/>
<name>A0A654F4V3_ARATH</name>
<reference evidence="2 3" key="1">
    <citation type="submission" date="2019-11" db="EMBL/GenBank/DDBJ databases">
        <authorList>
            <person name="Jiao W.-B."/>
            <person name="Schneeberger K."/>
        </authorList>
    </citation>
    <scope>NUCLEOTIDE SEQUENCE [LARGE SCALE GENOMIC DNA]</scope>
    <source>
        <strain evidence="3">cv. An-1</strain>
        <strain evidence="4">cv. C24</strain>
    </source>
</reference>
<evidence type="ECO:0000313" key="1">
    <source>
        <dbReference type="EMBL" id="CAA0381198.1"/>
    </source>
</evidence>
<dbReference type="EMBL" id="CACSHJ010000089">
    <property type="protein sequence ID" value="CAA0381198.1"/>
    <property type="molecule type" value="Genomic_DNA"/>
</dbReference>
<organism evidence="2 3">
    <name type="scientific">Arabidopsis thaliana</name>
    <name type="common">Mouse-ear cress</name>
    <dbReference type="NCBI Taxonomy" id="3702"/>
    <lineage>
        <taxon>Eukaryota</taxon>
        <taxon>Viridiplantae</taxon>
        <taxon>Streptophyta</taxon>
        <taxon>Embryophyta</taxon>
        <taxon>Tracheophyta</taxon>
        <taxon>Spermatophyta</taxon>
        <taxon>Magnoliopsida</taxon>
        <taxon>eudicotyledons</taxon>
        <taxon>Gunneridae</taxon>
        <taxon>Pentapetalae</taxon>
        <taxon>rosids</taxon>
        <taxon>malvids</taxon>
        <taxon>Brassicales</taxon>
        <taxon>Brassicaceae</taxon>
        <taxon>Camelineae</taxon>
        <taxon>Arabidopsis</taxon>
    </lineage>
</organism>
<dbReference type="Proteomes" id="UP000434276">
    <property type="component" value="Unassembled WGS sequence"/>
</dbReference>
<dbReference type="EMBL" id="CACRSJ010000106">
    <property type="protein sequence ID" value="VYS56160.1"/>
    <property type="molecule type" value="Genomic_DNA"/>
</dbReference>
<dbReference type="ExpressionAtlas" id="A0A654F4V3">
    <property type="expression patterns" value="baseline and differential"/>
</dbReference>
<accession>A0A5S9X8S1</accession>
<evidence type="ECO:0000313" key="4">
    <source>
        <dbReference type="Proteomes" id="UP000434276"/>
    </source>
</evidence>
<proteinExistence type="predicted"/>
<sequence>MVDEDHLEDFVCYTEPLDDNIEVLVPDDDHGLYAIDILDPSWKVANEDISGLGDLVSVLSKLSRGARVPLEYMSHTDRHRKKHLNNLPFRFKKNRDFDFFSHLFLRDRLGGAFHENIASLAAWSVSSMLRTLMDSTYKFVVAQLHTFSSLSLDSFCGISPERLLCERSTFSRFPKLCGINPEMSLYERFKSFKLLRLPKEYGISPNSLLWRVKLYMKRKSEDELTRDSFMPVSQEMKGEIHQDCSQRDPRP</sequence>
<dbReference type="Proteomes" id="UP000426265">
    <property type="component" value="Unassembled WGS sequence"/>
</dbReference>